<comment type="caution">
    <text evidence="2">The sequence shown here is derived from an EMBL/GenBank/DDBJ whole genome shotgun (WGS) entry which is preliminary data.</text>
</comment>
<reference evidence="2 3" key="1">
    <citation type="journal article" date="2016" name="Nat. Commun.">
        <title>Thousands of microbial genomes shed light on interconnected biogeochemical processes in an aquifer system.</title>
        <authorList>
            <person name="Anantharaman K."/>
            <person name="Brown C.T."/>
            <person name="Hug L.A."/>
            <person name="Sharon I."/>
            <person name="Castelle C.J."/>
            <person name="Probst A.J."/>
            <person name="Thomas B.C."/>
            <person name="Singh A."/>
            <person name="Wilkins M.J."/>
            <person name="Karaoz U."/>
            <person name="Brodie E.L."/>
            <person name="Williams K.H."/>
            <person name="Hubbard S.S."/>
            <person name="Banfield J.F."/>
        </authorList>
    </citation>
    <scope>NUCLEOTIDE SEQUENCE [LARGE SCALE GENOMIC DNA]</scope>
</reference>
<sequence length="404" mass="42177">MDCTSCPSGVPATPTPVPTSPPPPSGGPTPTPIPPGIARARAKIIPASATTCGDVAGSTDYLGENIGLAPGGGYQFASGGSYASWSVNPGTYTIADVPPAGYALKIACFTGVNPGSAGTGIAANILGDQTVTWELGYTLGTSWVQTAEGDVYGQSAIRSYIPVTALTPYFSVNGAAGTPGIVTYGGQYDFESSYPDQGTAKVSQTGWLARETYPQNDFYQVMYHRFGSPIATDNALFSDLTEVTKPPGRSTPYYLLGDMETSGNWSIPDGETIVFLVNGNLTIHGTINISGTGSGFIAFIVNGTITIDPTVGGLYSSSTPVIEGIYITSPAGVFQTGSSSVPGKERFVGKGMFIAGSFFLQRDLESVAQNQNVSSELFLYNPQLLLTMPDKMKDLPISWQEVAP</sequence>
<organism evidence="2 3">
    <name type="scientific">Candidatus Gottesmanbacteria bacterium RIFCSPLOWO2_01_FULL_46_9</name>
    <dbReference type="NCBI Taxonomy" id="1798394"/>
    <lineage>
        <taxon>Bacteria</taxon>
        <taxon>Candidatus Gottesmaniibacteriota</taxon>
    </lineage>
</organism>
<proteinExistence type="predicted"/>
<accession>A0A1F6AZ66</accession>
<evidence type="ECO:0000256" key="1">
    <source>
        <dbReference type="SAM" id="MobiDB-lite"/>
    </source>
</evidence>
<name>A0A1F6AZ66_9BACT</name>
<feature type="region of interest" description="Disordered" evidence="1">
    <location>
        <begin position="1"/>
        <end position="36"/>
    </location>
</feature>
<evidence type="ECO:0000313" key="2">
    <source>
        <dbReference type="EMBL" id="OGG29918.1"/>
    </source>
</evidence>
<dbReference type="AlphaFoldDB" id="A0A1F6AZ66"/>
<protein>
    <submittedName>
        <fullName evidence="2">Uncharacterized protein</fullName>
    </submittedName>
</protein>
<feature type="compositionally biased region" description="Pro residues" evidence="1">
    <location>
        <begin position="13"/>
        <end position="35"/>
    </location>
</feature>
<dbReference type="Proteomes" id="UP000176450">
    <property type="component" value="Unassembled WGS sequence"/>
</dbReference>
<evidence type="ECO:0000313" key="3">
    <source>
        <dbReference type="Proteomes" id="UP000176450"/>
    </source>
</evidence>
<dbReference type="EMBL" id="MFJX01000052">
    <property type="protein sequence ID" value="OGG29918.1"/>
    <property type="molecule type" value="Genomic_DNA"/>
</dbReference>
<gene>
    <name evidence="2" type="ORF">A3A63_02810</name>
</gene>